<reference evidence="1 2" key="1">
    <citation type="journal article" date="2014" name="Nat. Genet.">
        <title>Genome and transcriptome of the porcine whipworm Trichuris suis.</title>
        <authorList>
            <person name="Jex A.R."/>
            <person name="Nejsum P."/>
            <person name="Schwarz E.M."/>
            <person name="Hu L."/>
            <person name="Young N.D."/>
            <person name="Hall R.S."/>
            <person name="Korhonen P.K."/>
            <person name="Liao S."/>
            <person name="Thamsborg S."/>
            <person name="Xia J."/>
            <person name="Xu P."/>
            <person name="Wang S."/>
            <person name="Scheerlinck J.P."/>
            <person name="Hofmann A."/>
            <person name="Sternberg P.W."/>
            <person name="Wang J."/>
            <person name="Gasser R.B."/>
        </authorList>
    </citation>
    <scope>NUCLEOTIDE SEQUENCE [LARGE SCALE GENOMIC DNA]</scope>
    <source>
        <strain evidence="1">DCEP-RM93M</strain>
    </source>
</reference>
<gene>
    <name evidence="1" type="ORF">M513_07194</name>
</gene>
<sequence>MEGHRKSLLTMGRCGEAVQASELRQFHDSISIHVRALAALGCNPCTDELSAADILLTMFKERLPETLQKVWGKQLAALEDGKVSLDTFFSFLLTQVEVEEAVCKRDNKKLAKLIKEPRPSKKQFSAAALVTKEAREPLCTVCEKGHSTVSCQNFLTASADDGWKMARKVGSCFVCLERGHPSRRKNEPIAAESTLGWILCGSTQADARNMFPKALLITVSADTLLKKFWQLNAIGASDVTDALDLSSRIMEKFEESLTFDGQRYQVRLPWKTEKNLPNNFQYAMKRKQTEKRVRKKSTDAHLYTKAMQEYLSNDWVEAVTDHVAITGSEWYLSLHAVIRNDKAATNYRIVFDGSACYQGMSLNDQLETGPTLQKDLVGILIRFRFL</sequence>
<evidence type="ECO:0000313" key="2">
    <source>
        <dbReference type="Proteomes" id="UP000030764"/>
    </source>
</evidence>
<dbReference type="PANTHER" id="PTHR47331:SF5">
    <property type="entry name" value="RIBONUCLEASE H"/>
    <property type="match status" value="1"/>
</dbReference>
<name>A0A085M3R9_9BILA</name>
<organism evidence="1 2">
    <name type="scientific">Trichuris suis</name>
    <name type="common">pig whipworm</name>
    <dbReference type="NCBI Taxonomy" id="68888"/>
    <lineage>
        <taxon>Eukaryota</taxon>
        <taxon>Metazoa</taxon>
        <taxon>Ecdysozoa</taxon>
        <taxon>Nematoda</taxon>
        <taxon>Enoplea</taxon>
        <taxon>Dorylaimia</taxon>
        <taxon>Trichinellida</taxon>
        <taxon>Trichuridae</taxon>
        <taxon>Trichuris</taxon>
    </lineage>
</organism>
<proteinExistence type="predicted"/>
<dbReference type="PANTHER" id="PTHR47331">
    <property type="entry name" value="PHD-TYPE DOMAIN-CONTAINING PROTEIN"/>
    <property type="match status" value="1"/>
</dbReference>
<keyword evidence="2" id="KW-1185">Reference proteome</keyword>
<evidence type="ECO:0008006" key="3">
    <source>
        <dbReference type="Google" id="ProtNLM"/>
    </source>
</evidence>
<dbReference type="AlphaFoldDB" id="A0A085M3R9"/>
<dbReference type="EMBL" id="KL363234">
    <property type="protein sequence ID" value="KFD51865.1"/>
    <property type="molecule type" value="Genomic_DNA"/>
</dbReference>
<accession>A0A085M3R9</accession>
<protein>
    <recommendedName>
        <fullName evidence="3">Peptidase aspartic putative domain-containing protein</fullName>
    </recommendedName>
</protein>
<evidence type="ECO:0000313" key="1">
    <source>
        <dbReference type="EMBL" id="KFD51865.1"/>
    </source>
</evidence>
<dbReference type="Proteomes" id="UP000030764">
    <property type="component" value="Unassembled WGS sequence"/>
</dbReference>